<dbReference type="RefSeq" id="WP_256119200.1">
    <property type="nucleotide sequence ID" value="NZ_WHSB02000008.1"/>
</dbReference>
<sequence length="168" mass="18514">MKSPWKFIGNLISRGRPAGADNGQDAEHAEAQARAEPAQEDTLPVTEVPPEPPAEDVSPIRKPAEDEARAPERSARARSKARTAPKRHEAVKEVATRRKRVGRAKKASIDTVDAPDNQATSAPSTQDHFQTEVENVDADIQRLRRQLADVLVLQNAQLKKMLERFGVS</sequence>
<keyword evidence="3" id="KW-1185">Reference proteome</keyword>
<organism evidence="2 3">
    <name type="scientific">Shinella lacus</name>
    <dbReference type="NCBI Taxonomy" id="2654216"/>
    <lineage>
        <taxon>Bacteria</taxon>
        <taxon>Pseudomonadati</taxon>
        <taxon>Pseudomonadota</taxon>
        <taxon>Alphaproteobacteria</taxon>
        <taxon>Hyphomicrobiales</taxon>
        <taxon>Rhizobiaceae</taxon>
        <taxon>Shinella</taxon>
    </lineage>
</organism>
<name>A0ABT1RBV3_9HYPH</name>
<evidence type="ECO:0000313" key="2">
    <source>
        <dbReference type="EMBL" id="MCQ4632569.1"/>
    </source>
</evidence>
<proteinExistence type="predicted"/>
<feature type="compositionally biased region" description="Basic and acidic residues" evidence="1">
    <location>
        <begin position="58"/>
        <end position="75"/>
    </location>
</feature>
<feature type="compositionally biased region" description="Basic residues" evidence="1">
    <location>
        <begin position="76"/>
        <end position="85"/>
    </location>
</feature>
<feature type="compositionally biased region" description="Basic residues" evidence="1">
    <location>
        <begin position="97"/>
        <end position="106"/>
    </location>
</feature>
<protein>
    <submittedName>
        <fullName evidence="2">Uncharacterized protein</fullName>
    </submittedName>
</protein>
<feature type="compositionally biased region" description="Polar residues" evidence="1">
    <location>
        <begin position="117"/>
        <end position="128"/>
    </location>
</feature>
<reference evidence="2" key="1">
    <citation type="submission" date="2021-07" db="EMBL/GenBank/DDBJ databases">
        <title>Shinella sp. nov., a novel member of the genus Shinella from water.</title>
        <authorList>
            <person name="Deng Y."/>
        </authorList>
    </citation>
    <scope>NUCLEOTIDE SEQUENCE</scope>
    <source>
        <strain evidence="2">CPCC 100929</strain>
    </source>
</reference>
<dbReference type="Proteomes" id="UP000996601">
    <property type="component" value="Unassembled WGS sequence"/>
</dbReference>
<gene>
    <name evidence="2" type="ORF">GB927_021175</name>
</gene>
<accession>A0ABT1RBV3</accession>
<comment type="caution">
    <text evidence="2">The sequence shown here is derived from an EMBL/GenBank/DDBJ whole genome shotgun (WGS) entry which is preliminary data.</text>
</comment>
<feature type="compositionally biased region" description="Basic and acidic residues" evidence="1">
    <location>
        <begin position="86"/>
        <end position="96"/>
    </location>
</feature>
<evidence type="ECO:0000256" key="1">
    <source>
        <dbReference type="SAM" id="MobiDB-lite"/>
    </source>
</evidence>
<evidence type="ECO:0000313" key="3">
    <source>
        <dbReference type="Proteomes" id="UP000996601"/>
    </source>
</evidence>
<feature type="region of interest" description="Disordered" evidence="1">
    <location>
        <begin position="1"/>
        <end position="130"/>
    </location>
</feature>
<dbReference type="EMBL" id="WHSB02000008">
    <property type="protein sequence ID" value="MCQ4632569.1"/>
    <property type="molecule type" value="Genomic_DNA"/>
</dbReference>